<dbReference type="Proteomes" id="UP000078070">
    <property type="component" value="Chromosome"/>
</dbReference>
<gene>
    <name evidence="7" type="ORF">A8C75_15200</name>
</gene>
<comment type="catalytic activity">
    <reaction evidence="4">
        <text>a monoamide of a dicarboxylate + H2O = a dicarboxylate + NH4(+)</text>
        <dbReference type="Rhea" id="RHEA:11716"/>
        <dbReference type="ChEBI" id="CHEBI:15377"/>
        <dbReference type="ChEBI" id="CHEBI:28938"/>
        <dbReference type="ChEBI" id="CHEBI:28965"/>
        <dbReference type="ChEBI" id="CHEBI:77450"/>
        <dbReference type="EC" id="3.5.1.3"/>
    </reaction>
</comment>
<dbReference type="InterPro" id="IPR052737">
    <property type="entry name" value="Omega-amidase_YafV"/>
</dbReference>
<dbReference type="InterPro" id="IPR003010">
    <property type="entry name" value="C-N_Hydrolase"/>
</dbReference>
<evidence type="ECO:0000259" key="6">
    <source>
        <dbReference type="PROSITE" id="PS50263"/>
    </source>
</evidence>
<dbReference type="GO" id="GO:0050152">
    <property type="term" value="F:omega-amidase activity"/>
    <property type="evidence" value="ECO:0007669"/>
    <property type="project" value="UniProtKB-EC"/>
</dbReference>
<dbReference type="Gene3D" id="3.60.110.10">
    <property type="entry name" value="Carbon-nitrogen hydrolase"/>
    <property type="match status" value="1"/>
</dbReference>
<organism evidence="7 8">
    <name type="scientific">Marinobacterium aestuarii</name>
    <dbReference type="NCBI Taxonomy" id="1821621"/>
    <lineage>
        <taxon>Bacteria</taxon>
        <taxon>Pseudomonadati</taxon>
        <taxon>Pseudomonadota</taxon>
        <taxon>Gammaproteobacteria</taxon>
        <taxon>Oceanospirillales</taxon>
        <taxon>Oceanospirillaceae</taxon>
        <taxon>Marinobacterium</taxon>
    </lineage>
</organism>
<evidence type="ECO:0000256" key="2">
    <source>
        <dbReference type="ARBA" id="ARBA00022801"/>
    </source>
</evidence>
<dbReference type="KEGG" id="mars:A8C75_15200"/>
<reference evidence="7 8" key="2">
    <citation type="journal article" date="2018" name="Int. J. Syst. Evol. Microbiol.">
        <title>Marinobacterium aestuarii sp. nov., a benzene-degrading marine bacterium isolated from estuary sediment.</title>
        <authorList>
            <person name="Bae S.S."/>
            <person name="Jung J."/>
            <person name="Chung D."/>
            <person name="Baek K."/>
        </authorList>
    </citation>
    <scope>NUCLEOTIDE SEQUENCE [LARGE SCALE GENOMIC DNA]</scope>
    <source>
        <strain evidence="7 8">ST58-10</strain>
    </source>
</reference>
<dbReference type="OrthoDB" id="9811121at2"/>
<dbReference type="PANTHER" id="PTHR47799">
    <property type="entry name" value="OMEGA-AMIDASE YAFV"/>
    <property type="match status" value="1"/>
</dbReference>
<dbReference type="PROSITE" id="PS50263">
    <property type="entry name" value="CN_HYDROLASE"/>
    <property type="match status" value="1"/>
</dbReference>
<dbReference type="SUPFAM" id="SSF56317">
    <property type="entry name" value="Carbon-nitrogen hydrolase"/>
    <property type="match status" value="1"/>
</dbReference>
<dbReference type="RefSeq" id="WP_067384192.1">
    <property type="nucleotide sequence ID" value="NZ_CP015839.1"/>
</dbReference>
<dbReference type="InterPro" id="IPR001110">
    <property type="entry name" value="UPF0012_CS"/>
</dbReference>
<reference evidence="8" key="1">
    <citation type="submission" date="2016-05" db="EMBL/GenBank/DDBJ databases">
        <authorList>
            <person name="Baek K."/>
            <person name="Yang S.-J."/>
        </authorList>
    </citation>
    <scope>NUCLEOTIDE SEQUENCE [LARGE SCALE GENOMIC DNA]</scope>
    <source>
        <strain evidence="8">ST58-10</strain>
    </source>
</reference>
<dbReference type="Pfam" id="PF00795">
    <property type="entry name" value="CN_hydrolase"/>
    <property type="match status" value="1"/>
</dbReference>
<evidence type="ECO:0000256" key="3">
    <source>
        <dbReference type="ARBA" id="ARBA00039118"/>
    </source>
</evidence>
<dbReference type="EC" id="3.5.1.3" evidence="3"/>
<dbReference type="PROSITE" id="PS01227">
    <property type="entry name" value="UPF0012"/>
    <property type="match status" value="1"/>
</dbReference>
<evidence type="ECO:0000313" key="7">
    <source>
        <dbReference type="EMBL" id="ANG63693.1"/>
    </source>
</evidence>
<dbReference type="EMBL" id="CP015839">
    <property type="protein sequence ID" value="ANG63693.1"/>
    <property type="molecule type" value="Genomic_DNA"/>
</dbReference>
<keyword evidence="8" id="KW-1185">Reference proteome</keyword>
<comment type="similarity">
    <text evidence="1">Belongs to the carbon-nitrogen hydrolase superfamily. NIT1/NIT2 family.</text>
</comment>
<evidence type="ECO:0000313" key="8">
    <source>
        <dbReference type="Proteomes" id="UP000078070"/>
    </source>
</evidence>
<evidence type="ECO:0000256" key="4">
    <source>
        <dbReference type="ARBA" id="ARBA00052904"/>
    </source>
</evidence>
<dbReference type="PANTHER" id="PTHR47799:SF1">
    <property type="entry name" value="OMEGA-AMIDASE YAFV"/>
    <property type="match status" value="1"/>
</dbReference>
<keyword evidence="2 7" id="KW-0378">Hydrolase</keyword>
<dbReference type="NCBIfam" id="NF007757">
    <property type="entry name" value="PRK10438.1"/>
    <property type="match status" value="1"/>
</dbReference>
<dbReference type="STRING" id="1821621.A8C75_15200"/>
<dbReference type="CDD" id="cd07575">
    <property type="entry name" value="Xc-1258_like"/>
    <property type="match status" value="1"/>
</dbReference>
<protein>
    <recommendedName>
        <fullName evidence="5">Omega-amidase YafV</fullName>
        <ecNumber evidence="3">3.5.1.3</ecNumber>
    </recommendedName>
</protein>
<dbReference type="FunFam" id="3.60.110.10:FF:000004">
    <property type="entry name" value="Carbon-nitrogen hydrolase"/>
    <property type="match status" value="1"/>
</dbReference>
<name>A0A1A9F1U2_9GAMM</name>
<sequence length="272" mass="30441">MQNLSTTHGVNPVQDLRISLVQTELHWQDPAANWQLFETLLAPLAGTTDLVVLPEMFTTGFTMAPEGLAEPEQGPTLNWMRQQAALLGAALCGSVVTQRAQGYVNRLLFVTPEGQVHQYDKRHLFRMANEHQHYEAGACRALIEYRGWRILPSVCYDLRFPVFLRNRNDYDLLLCVANWPAARRHPWRVLLQARAIENLCYVAGVNRVGQDGKGYDYSGDSMLVDFKGQAVLDKPAGESFVATTTLSAAALTAFREAFPAWEDADAFELADL</sequence>
<feature type="domain" description="CN hydrolase" evidence="6">
    <location>
        <begin position="16"/>
        <end position="248"/>
    </location>
</feature>
<accession>A0A1A9F1U2</accession>
<dbReference type="InterPro" id="IPR036526">
    <property type="entry name" value="C-N_Hydrolase_sf"/>
</dbReference>
<dbReference type="AlphaFoldDB" id="A0A1A9F1U2"/>
<dbReference type="GO" id="GO:0106008">
    <property type="term" value="F:2-oxoglutaramate amidase activity"/>
    <property type="evidence" value="ECO:0007669"/>
    <property type="project" value="TreeGrafter"/>
</dbReference>
<evidence type="ECO:0000256" key="5">
    <source>
        <dbReference type="ARBA" id="ARBA00072139"/>
    </source>
</evidence>
<evidence type="ECO:0000256" key="1">
    <source>
        <dbReference type="ARBA" id="ARBA00010613"/>
    </source>
</evidence>
<proteinExistence type="inferred from homology"/>